<protein>
    <submittedName>
        <fullName evidence="2">Uncharacterized protein</fullName>
    </submittedName>
</protein>
<accession>A0A6C0AZV9</accession>
<keyword evidence="1" id="KW-0472">Membrane</keyword>
<proteinExistence type="predicted"/>
<keyword evidence="1" id="KW-1133">Transmembrane helix</keyword>
<dbReference type="AlphaFoldDB" id="A0A6C0AZV9"/>
<sequence>MDMVTMYKKVHNSLTGLQKDKQKNWMKFRNRYSVLVHTPDFVKREIKRSMDRYIKKQDDFYNDPQYKLKRSIKTILDKEKDRYKNRYAIKKNENSSIYHIILGASMVSVSLYFAYTCFTPLDI</sequence>
<feature type="transmembrane region" description="Helical" evidence="1">
    <location>
        <begin position="96"/>
        <end position="115"/>
    </location>
</feature>
<keyword evidence="1" id="KW-0812">Transmembrane</keyword>
<organism evidence="2">
    <name type="scientific">viral metagenome</name>
    <dbReference type="NCBI Taxonomy" id="1070528"/>
    <lineage>
        <taxon>unclassified sequences</taxon>
        <taxon>metagenomes</taxon>
        <taxon>organismal metagenomes</taxon>
    </lineage>
</organism>
<name>A0A6C0AZV9_9ZZZZ</name>
<dbReference type="EMBL" id="MN739042">
    <property type="protein sequence ID" value="QHS85362.1"/>
    <property type="molecule type" value="Genomic_DNA"/>
</dbReference>
<reference evidence="2" key="1">
    <citation type="journal article" date="2020" name="Nature">
        <title>Giant virus diversity and host interactions through global metagenomics.</title>
        <authorList>
            <person name="Schulz F."/>
            <person name="Roux S."/>
            <person name="Paez-Espino D."/>
            <person name="Jungbluth S."/>
            <person name="Walsh D.A."/>
            <person name="Denef V.J."/>
            <person name="McMahon K.D."/>
            <person name="Konstantinidis K.T."/>
            <person name="Eloe-Fadrosh E.A."/>
            <person name="Kyrpides N.C."/>
            <person name="Woyke T."/>
        </authorList>
    </citation>
    <scope>NUCLEOTIDE SEQUENCE</scope>
    <source>
        <strain evidence="2">GVMAG-M-3300009182-78</strain>
    </source>
</reference>
<evidence type="ECO:0000256" key="1">
    <source>
        <dbReference type="SAM" id="Phobius"/>
    </source>
</evidence>
<evidence type="ECO:0000313" key="2">
    <source>
        <dbReference type="EMBL" id="QHS85362.1"/>
    </source>
</evidence>